<evidence type="ECO:0000313" key="5">
    <source>
        <dbReference type="Proteomes" id="UP000552700"/>
    </source>
</evidence>
<feature type="domain" description="PAC" evidence="1">
    <location>
        <begin position="107"/>
        <end position="159"/>
    </location>
</feature>
<dbReference type="Pfam" id="PF00563">
    <property type="entry name" value="EAL"/>
    <property type="match status" value="1"/>
</dbReference>
<dbReference type="InterPro" id="IPR052155">
    <property type="entry name" value="Biofilm_reg_signaling"/>
</dbReference>
<dbReference type="Proteomes" id="UP000552700">
    <property type="component" value="Unassembled WGS sequence"/>
</dbReference>
<dbReference type="PANTHER" id="PTHR44757:SF2">
    <property type="entry name" value="BIOFILM ARCHITECTURE MAINTENANCE PROTEIN MBAA"/>
    <property type="match status" value="1"/>
</dbReference>
<dbReference type="SUPFAM" id="SSF55073">
    <property type="entry name" value="Nucleotide cyclase"/>
    <property type="match status" value="1"/>
</dbReference>
<organism evidence="4 5">
    <name type="scientific">Sphingobium subterraneum</name>
    <dbReference type="NCBI Taxonomy" id="627688"/>
    <lineage>
        <taxon>Bacteria</taxon>
        <taxon>Pseudomonadati</taxon>
        <taxon>Pseudomonadota</taxon>
        <taxon>Alphaproteobacteria</taxon>
        <taxon>Sphingomonadales</taxon>
        <taxon>Sphingomonadaceae</taxon>
        <taxon>Sphingobium</taxon>
    </lineage>
</organism>
<dbReference type="InterPro" id="IPR000700">
    <property type="entry name" value="PAS-assoc_C"/>
</dbReference>
<evidence type="ECO:0000313" key="4">
    <source>
        <dbReference type="EMBL" id="MBB6124228.1"/>
    </source>
</evidence>
<dbReference type="PROSITE" id="PS50887">
    <property type="entry name" value="GGDEF"/>
    <property type="match status" value="1"/>
</dbReference>
<dbReference type="PROSITE" id="PS50883">
    <property type="entry name" value="EAL"/>
    <property type="match status" value="1"/>
</dbReference>
<evidence type="ECO:0000259" key="1">
    <source>
        <dbReference type="PROSITE" id="PS50113"/>
    </source>
</evidence>
<keyword evidence="5" id="KW-1185">Reference proteome</keyword>
<dbReference type="RefSeq" id="WP_184079976.1">
    <property type="nucleotide sequence ID" value="NZ_JACIJP010000002.1"/>
</dbReference>
<evidence type="ECO:0000259" key="2">
    <source>
        <dbReference type="PROSITE" id="PS50883"/>
    </source>
</evidence>
<evidence type="ECO:0000259" key="3">
    <source>
        <dbReference type="PROSITE" id="PS50887"/>
    </source>
</evidence>
<dbReference type="CDD" id="cd01948">
    <property type="entry name" value="EAL"/>
    <property type="match status" value="1"/>
</dbReference>
<dbReference type="NCBIfam" id="TIGR00229">
    <property type="entry name" value="sensory_box"/>
    <property type="match status" value="1"/>
</dbReference>
<dbReference type="PROSITE" id="PS50113">
    <property type="entry name" value="PAC"/>
    <property type="match status" value="1"/>
</dbReference>
<dbReference type="Gene3D" id="3.30.450.20">
    <property type="entry name" value="PAS domain"/>
    <property type="match status" value="1"/>
</dbReference>
<dbReference type="SMART" id="SM00267">
    <property type="entry name" value="GGDEF"/>
    <property type="match status" value="1"/>
</dbReference>
<dbReference type="InterPro" id="IPR000014">
    <property type="entry name" value="PAS"/>
</dbReference>
<dbReference type="Gene3D" id="3.20.20.450">
    <property type="entry name" value="EAL domain"/>
    <property type="match status" value="1"/>
</dbReference>
<accession>A0A841J6Q0</accession>
<dbReference type="CDD" id="cd01949">
    <property type="entry name" value="GGDEF"/>
    <property type="match status" value="1"/>
</dbReference>
<reference evidence="4 5" key="1">
    <citation type="submission" date="2020-08" db="EMBL/GenBank/DDBJ databases">
        <title>Genomic Encyclopedia of Type Strains, Phase IV (KMG-IV): sequencing the most valuable type-strain genomes for metagenomic binning, comparative biology and taxonomic classification.</title>
        <authorList>
            <person name="Goeker M."/>
        </authorList>
    </citation>
    <scope>NUCLEOTIDE SEQUENCE [LARGE SCALE GENOMIC DNA]</scope>
    <source>
        <strain evidence="4 5">DSM 102255</strain>
    </source>
</reference>
<dbReference type="InterPro" id="IPR043128">
    <property type="entry name" value="Rev_trsase/Diguanyl_cyclase"/>
</dbReference>
<feature type="domain" description="EAL" evidence="2">
    <location>
        <begin position="331"/>
        <end position="586"/>
    </location>
</feature>
<dbReference type="SUPFAM" id="SSF141868">
    <property type="entry name" value="EAL domain-like"/>
    <property type="match status" value="1"/>
</dbReference>
<dbReference type="SMART" id="SM00052">
    <property type="entry name" value="EAL"/>
    <property type="match status" value="1"/>
</dbReference>
<dbReference type="NCBIfam" id="TIGR00254">
    <property type="entry name" value="GGDEF"/>
    <property type="match status" value="1"/>
</dbReference>
<dbReference type="PANTHER" id="PTHR44757">
    <property type="entry name" value="DIGUANYLATE CYCLASE DGCP"/>
    <property type="match status" value="1"/>
</dbReference>
<dbReference type="InterPro" id="IPR029787">
    <property type="entry name" value="Nucleotide_cyclase"/>
</dbReference>
<dbReference type="InterPro" id="IPR035965">
    <property type="entry name" value="PAS-like_dom_sf"/>
</dbReference>
<dbReference type="AlphaFoldDB" id="A0A841J6Q0"/>
<sequence>MLHNKHSVSFVASEPLSSFELQETPCISETQTSGASPFSLLEELVRRSPHAALLMDSSWRIVCFNDRCRPFLGATASSRLPGFSLKDQASSDLTTVVQSMVSVDQSQQVEVEFVSLSGKGQKKWRELEATRISTGLDWYVLVILRDITRRKETEARLRRQSFQDTITGLPNRAAFQEEIDRRVKAGKKTEGGFSMLLCDLDNFKYINDTLGHDAGDALLRSVAERLSTSIFPNFAARLGGDEFAVLTAANTKQELEALSREIFAVLNQPFSFKNRTISCHVSIGAATFPQDGASSSELFKASDIALYDAKRLRRGSLSIFRSELRRKLELDASMISIARAALSEGRIEPYYQPKICFRTNQVAGFEALLRWRAASGRINAPDTISAALEDPSLALAISDCIIRRVIEDIGAWQRQGLPYGHVAINISAADFSDSAFAERLLDRLHQNAIPASRIQVEVTETVFLGRGAENVDEALTLLNKEGVSIALDDFGTGYASLSHLKQYPVDILKIDRSFVKNINTSPDDTAIVAAVVNLGRNLGVKSVAEGIETRAQHDAVVAMGCDFGQGFLYAPAKTSSCVVSLLKQHHPGKLLFPS</sequence>
<dbReference type="InterPro" id="IPR000160">
    <property type="entry name" value="GGDEF_dom"/>
</dbReference>
<proteinExistence type="predicted"/>
<protein>
    <submittedName>
        <fullName evidence="4">Diguanylate cyclase (GGDEF)-like protein/PAS domain S-box-containing protein</fullName>
    </submittedName>
</protein>
<dbReference type="InterPro" id="IPR001633">
    <property type="entry name" value="EAL_dom"/>
</dbReference>
<dbReference type="InterPro" id="IPR035919">
    <property type="entry name" value="EAL_sf"/>
</dbReference>
<dbReference type="Pfam" id="PF00990">
    <property type="entry name" value="GGDEF"/>
    <property type="match status" value="1"/>
</dbReference>
<comment type="caution">
    <text evidence="4">The sequence shown here is derived from an EMBL/GenBank/DDBJ whole genome shotgun (WGS) entry which is preliminary data.</text>
</comment>
<dbReference type="EMBL" id="JACIJP010000002">
    <property type="protein sequence ID" value="MBB6124228.1"/>
    <property type="molecule type" value="Genomic_DNA"/>
</dbReference>
<dbReference type="Gene3D" id="3.30.70.270">
    <property type="match status" value="1"/>
</dbReference>
<gene>
    <name evidence="4" type="ORF">FHS92_001957</name>
</gene>
<name>A0A841J6Q0_9SPHN</name>
<feature type="domain" description="GGDEF" evidence="3">
    <location>
        <begin position="191"/>
        <end position="322"/>
    </location>
</feature>
<dbReference type="SUPFAM" id="SSF55785">
    <property type="entry name" value="PYP-like sensor domain (PAS domain)"/>
    <property type="match status" value="1"/>
</dbReference>